<accession>A0A7W9EDM8</accession>
<evidence type="ECO:0008006" key="3">
    <source>
        <dbReference type="Google" id="ProtNLM"/>
    </source>
</evidence>
<dbReference type="InterPro" id="IPR036390">
    <property type="entry name" value="WH_DNA-bd_sf"/>
</dbReference>
<dbReference type="RefSeq" id="WP_184016488.1">
    <property type="nucleotide sequence ID" value="NZ_JACIJC010000002.1"/>
</dbReference>
<dbReference type="InterPro" id="IPR036388">
    <property type="entry name" value="WH-like_DNA-bd_sf"/>
</dbReference>
<evidence type="ECO:0000313" key="2">
    <source>
        <dbReference type="Proteomes" id="UP000549617"/>
    </source>
</evidence>
<dbReference type="AlphaFoldDB" id="A0A7W9EDM8"/>
<protein>
    <recommendedName>
        <fullName evidence="3">MarR family transcriptional regulator</fullName>
    </recommendedName>
</protein>
<evidence type="ECO:0000313" key="1">
    <source>
        <dbReference type="EMBL" id="MBB5685277.1"/>
    </source>
</evidence>
<sequence>MSTGDFREQPVVLVFGDTPGSRARGEMAAAAAGWRLGCSLDLAGAPDRLDLQAGMDAVLVELDGEGNGVLDALLDRIERDARASLYRAIIVFPPEAIDAVTARIAHPDIALLCDPDPVERAAALAMALSKRGPWFSDSAKDGDDRLQHLGEEVARIAAALASLSSEALGRDSGQVHDRTRDYAAEPALPLSAETLRTALRARRMRERFFDAHLFADPAWDMLLDLMAARIEGEGVAVSSLCIAAVVPPTTALRWIRTMTEAGLFIRRADPLDGRRIFIELSDPAADGVTRYFAAVRGMGAMMV</sequence>
<dbReference type="SUPFAM" id="SSF46785">
    <property type="entry name" value="Winged helix' DNA-binding domain"/>
    <property type="match status" value="1"/>
</dbReference>
<organism evidence="1 2">
    <name type="scientific">Sphingobium boeckii</name>
    <dbReference type="NCBI Taxonomy" id="1082345"/>
    <lineage>
        <taxon>Bacteria</taxon>
        <taxon>Pseudomonadati</taxon>
        <taxon>Pseudomonadota</taxon>
        <taxon>Alphaproteobacteria</taxon>
        <taxon>Sphingomonadales</taxon>
        <taxon>Sphingomonadaceae</taxon>
        <taxon>Sphingobium</taxon>
    </lineage>
</organism>
<dbReference type="Proteomes" id="UP000549617">
    <property type="component" value="Unassembled WGS sequence"/>
</dbReference>
<keyword evidence="2" id="KW-1185">Reference proteome</keyword>
<dbReference type="Gene3D" id="1.10.10.10">
    <property type="entry name" value="Winged helix-like DNA-binding domain superfamily/Winged helix DNA-binding domain"/>
    <property type="match status" value="1"/>
</dbReference>
<comment type="caution">
    <text evidence="1">The sequence shown here is derived from an EMBL/GenBank/DDBJ whole genome shotgun (WGS) entry which is preliminary data.</text>
</comment>
<name>A0A7W9EDM8_9SPHN</name>
<proteinExistence type="predicted"/>
<reference evidence="1 2" key="1">
    <citation type="submission" date="2020-08" db="EMBL/GenBank/DDBJ databases">
        <title>Genomic Encyclopedia of Type Strains, Phase IV (KMG-IV): sequencing the most valuable type-strain genomes for metagenomic binning, comparative biology and taxonomic classification.</title>
        <authorList>
            <person name="Goeker M."/>
        </authorList>
    </citation>
    <scope>NUCLEOTIDE SEQUENCE [LARGE SCALE GENOMIC DNA]</scope>
    <source>
        <strain evidence="1 2">DSM 25079</strain>
    </source>
</reference>
<gene>
    <name evidence="1" type="ORF">FHS49_001285</name>
</gene>
<dbReference type="EMBL" id="JACIJC010000002">
    <property type="protein sequence ID" value="MBB5685277.1"/>
    <property type="molecule type" value="Genomic_DNA"/>
</dbReference>